<gene>
    <name evidence="1" type="ORF">BpHYR1_021553</name>
</gene>
<sequence>MSNLLEISIHPSGSMRLFGFKPTTQSKHLIALKFFLKRKFHDSSGTMHNFKYYVKFIYDYTQNILALNLLF</sequence>
<proteinExistence type="predicted"/>
<name>A0A3M7SY00_BRAPC</name>
<organism evidence="1 2">
    <name type="scientific">Brachionus plicatilis</name>
    <name type="common">Marine rotifer</name>
    <name type="synonym">Brachionus muelleri</name>
    <dbReference type="NCBI Taxonomy" id="10195"/>
    <lineage>
        <taxon>Eukaryota</taxon>
        <taxon>Metazoa</taxon>
        <taxon>Spiralia</taxon>
        <taxon>Gnathifera</taxon>
        <taxon>Rotifera</taxon>
        <taxon>Eurotatoria</taxon>
        <taxon>Monogononta</taxon>
        <taxon>Pseudotrocha</taxon>
        <taxon>Ploima</taxon>
        <taxon>Brachionidae</taxon>
        <taxon>Brachionus</taxon>
    </lineage>
</organism>
<dbReference type="EMBL" id="REGN01000625">
    <property type="protein sequence ID" value="RNA40602.1"/>
    <property type="molecule type" value="Genomic_DNA"/>
</dbReference>
<accession>A0A3M7SY00</accession>
<comment type="caution">
    <text evidence="1">The sequence shown here is derived from an EMBL/GenBank/DDBJ whole genome shotgun (WGS) entry which is preliminary data.</text>
</comment>
<dbReference type="Proteomes" id="UP000276133">
    <property type="component" value="Unassembled WGS sequence"/>
</dbReference>
<evidence type="ECO:0000313" key="2">
    <source>
        <dbReference type="Proteomes" id="UP000276133"/>
    </source>
</evidence>
<dbReference type="AlphaFoldDB" id="A0A3M7SY00"/>
<keyword evidence="2" id="KW-1185">Reference proteome</keyword>
<evidence type="ECO:0000313" key="1">
    <source>
        <dbReference type="EMBL" id="RNA40602.1"/>
    </source>
</evidence>
<reference evidence="1 2" key="1">
    <citation type="journal article" date="2018" name="Sci. Rep.">
        <title>Genomic signatures of local adaptation to the degree of environmental predictability in rotifers.</title>
        <authorList>
            <person name="Franch-Gras L."/>
            <person name="Hahn C."/>
            <person name="Garcia-Roger E.M."/>
            <person name="Carmona M.J."/>
            <person name="Serra M."/>
            <person name="Gomez A."/>
        </authorList>
    </citation>
    <scope>NUCLEOTIDE SEQUENCE [LARGE SCALE GENOMIC DNA]</scope>
    <source>
        <strain evidence="1">HYR1</strain>
    </source>
</reference>
<protein>
    <submittedName>
        <fullName evidence="1">Uncharacterized protein</fullName>
    </submittedName>
</protein>